<name>A0A2P2QIU4_RHIMU</name>
<proteinExistence type="predicted"/>
<protein>
    <submittedName>
        <fullName evidence="1">Uncharacterized protein</fullName>
    </submittedName>
</protein>
<organism evidence="1">
    <name type="scientific">Rhizophora mucronata</name>
    <name type="common">Asiatic mangrove</name>
    <dbReference type="NCBI Taxonomy" id="61149"/>
    <lineage>
        <taxon>Eukaryota</taxon>
        <taxon>Viridiplantae</taxon>
        <taxon>Streptophyta</taxon>
        <taxon>Embryophyta</taxon>
        <taxon>Tracheophyta</taxon>
        <taxon>Spermatophyta</taxon>
        <taxon>Magnoliopsida</taxon>
        <taxon>eudicotyledons</taxon>
        <taxon>Gunneridae</taxon>
        <taxon>Pentapetalae</taxon>
        <taxon>rosids</taxon>
        <taxon>fabids</taxon>
        <taxon>Malpighiales</taxon>
        <taxon>Rhizophoraceae</taxon>
        <taxon>Rhizophora</taxon>
    </lineage>
</organism>
<reference evidence="1" key="1">
    <citation type="submission" date="2018-02" db="EMBL/GenBank/DDBJ databases">
        <title>Rhizophora mucronata_Transcriptome.</title>
        <authorList>
            <person name="Meera S.P."/>
            <person name="Sreeshan A."/>
            <person name="Augustine A."/>
        </authorList>
    </citation>
    <scope>NUCLEOTIDE SEQUENCE</scope>
    <source>
        <tissue evidence="1">Leaf</tissue>
    </source>
</reference>
<dbReference type="EMBL" id="GGEC01086402">
    <property type="protein sequence ID" value="MBX66886.1"/>
    <property type="molecule type" value="Transcribed_RNA"/>
</dbReference>
<sequence>MYVQSSCHITSLFYLPTLSQNFSANCLLITGTLYDLA</sequence>
<accession>A0A2P2QIU4</accession>
<evidence type="ECO:0000313" key="1">
    <source>
        <dbReference type="EMBL" id="MBX66886.1"/>
    </source>
</evidence>
<dbReference type="AlphaFoldDB" id="A0A2P2QIU4"/>